<dbReference type="Pfam" id="PF18052">
    <property type="entry name" value="Rx_N"/>
    <property type="match status" value="1"/>
</dbReference>
<proteinExistence type="predicted"/>
<dbReference type="AlphaFoldDB" id="A0AAN7IJL5"/>
<dbReference type="CDD" id="cd14798">
    <property type="entry name" value="RX-CC_like"/>
    <property type="match status" value="1"/>
</dbReference>
<keyword evidence="8" id="KW-1185">Reference proteome</keyword>
<protein>
    <recommendedName>
        <fullName evidence="9">Rx N-terminal domain-containing protein</fullName>
    </recommendedName>
</protein>
<evidence type="ECO:0000259" key="5">
    <source>
        <dbReference type="Pfam" id="PF00931"/>
    </source>
</evidence>
<gene>
    <name evidence="7" type="ORF">RGQ29_031573</name>
</gene>
<dbReference type="Proteomes" id="UP001324115">
    <property type="component" value="Unassembled WGS sequence"/>
</dbReference>
<accession>A0AAN7IJL5</accession>
<dbReference type="InterPro" id="IPR027417">
    <property type="entry name" value="P-loop_NTPase"/>
</dbReference>
<keyword evidence="4" id="KW-0067">ATP-binding</keyword>
<evidence type="ECO:0000256" key="4">
    <source>
        <dbReference type="ARBA" id="ARBA00022840"/>
    </source>
</evidence>
<dbReference type="InterPro" id="IPR038005">
    <property type="entry name" value="RX-like_CC"/>
</dbReference>
<keyword evidence="3" id="KW-0611">Plant defense</keyword>
<evidence type="ECO:0008006" key="9">
    <source>
        <dbReference type="Google" id="ProtNLM"/>
    </source>
</evidence>
<sequence length="250" mass="28654">MAESFLFNIAVKFLVMISSPFFQEVKLTWGVEDDLEKLEDTLSTVKAVLLDAEEQQGHNQEQTVWLGKLKNIFYDAEDVLDEFKCEALRRQVVKTYGSSTRKVRCFLSSSNPLVFCFKVGHKIKEVRVSNRNSNRHIMHGRRVMTYSFVQTSDVIGRDKDRVIIVKLIMHPCGGDQKVCVIPIAGIAGLRKTTFTKLVLNNEEVAGHVHLRIWLSVSDDFDIKQLLVKLIKSITNENFSDSDVEQLQMRF</sequence>
<evidence type="ECO:0000256" key="1">
    <source>
        <dbReference type="ARBA" id="ARBA00022737"/>
    </source>
</evidence>
<comment type="caution">
    <text evidence="7">The sequence shown here is derived from an EMBL/GenBank/DDBJ whole genome shotgun (WGS) entry which is preliminary data.</text>
</comment>
<dbReference type="GO" id="GO:0043531">
    <property type="term" value="F:ADP binding"/>
    <property type="evidence" value="ECO:0007669"/>
    <property type="project" value="InterPro"/>
</dbReference>
<dbReference type="Gene3D" id="1.20.5.4130">
    <property type="match status" value="1"/>
</dbReference>
<evidence type="ECO:0000256" key="2">
    <source>
        <dbReference type="ARBA" id="ARBA00022741"/>
    </source>
</evidence>
<feature type="domain" description="NB-ARC" evidence="5">
    <location>
        <begin position="177"/>
        <end position="244"/>
    </location>
</feature>
<evidence type="ECO:0000313" key="7">
    <source>
        <dbReference type="EMBL" id="KAK4573676.1"/>
    </source>
</evidence>
<dbReference type="Pfam" id="PF00931">
    <property type="entry name" value="NB-ARC"/>
    <property type="match status" value="1"/>
</dbReference>
<evidence type="ECO:0000313" key="8">
    <source>
        <dbReference type="Proteomes" id="UP001324115"/>
    </source>
</evidence>
<dbReference type="PANTHER" id="PTHR36766">
    <property type="entry name" value="PLANT BROAD-SPECTRUM MILDEW RESISTANCE PROTEIN RPW8"/>
    <property type="match status" value="1"/>
</dbReference>
<reference evidence="7 8" key="1">
    <citation type="journal article" date="2023" name="G3 (Bethesda)">
        <title>A haplotype-resolved chromosome-scale genome for Quercus rubra L. provides insights into the genetics of adaptive traits for red oak species.</title>
        <authorList>
            <person name="Kapoor B."/>
            <person name="Jenkins J."/>
            <person name="Schmutz J."/>
            <person name="Zhebentyayeva T."/>
            <person name="Kuelheim C."/>
            <person name="Coggeshall M."/>
            <person name="Heim C."/>
            <person name="Lasky J.R."/>
            <person name="Leites L."/>
            <person name="Islam-Faridi N."/>
            <person name="Romero-Severson J."/>
            <person name="DeLeo V.L."/>
            <person name="Lucas S.M."/>
            <person name="Lazic D."/>
            <person name="Gailing O."/>
            <person name="Carlson J."/>
            <person name="Staton M."/>
        </authorList>
    </citation>
    <scope>NUCLEOTIDE SEQUENCE [LARGE SCALE GENOMIC DNA]</scope>
    <source>
        <strain evidence="7">Pseudo-F2</strain>
    </source>
</reference>
<evidence type="ECO:0000259" key="6">
    <source>
        <dbReference type="Pfam" id="PF18052"/>
    </source>
</evidence>
<dbReference type="InterPro" id="IPR041118">
    <property type="entry name" value="Rx_N"/>
</dbReference>
<dbReference type="GO" id="GO:0005524">
    <property type="term" value="F:ATP binding"/>
    <property type="evidence" value="ECO:0007669"/>
    <property type="project" value="UniProtKB-KW"/>
</dbReference>
<dbReference type="PANTHER" id="PTHR36766:SF61">
    <property type="entry name" value="NB-ARC DOMAIN DISEASE RESISTANCE PROTEIN"/>
    <property type="match status" value="1"/>
</dbReference>
<dbReference type="GO" id="GO:0006952">
    <property type="term" value="P:defense response"/>
    <property type="evidence" value="ECO:0007669"/>
    <property type="project" value="UniProtKB-KW"/>
</dbReference>
<keyword evidence="1" id="KW-0677">Repeat</keyword>
<dbReference type="InterPro" id="IPR002182">
    <property type="entry name" value="NB-ARC"/>
</dbReference>
<dbReference type="EMBL" id="JAXUIC010000009">
    <property type="protein sequence ID" value="KAK4573676.1"/>
    <property type="molecule type" value="Genomic_DNA"/>
</dbReference>
<dbReference type="SUPFAM" id="SSF52540">
    <property type="entry name" value="P-loop containing nucleoside triphosphate hydrolases"/>
    <property type="match status" value="1"/>
</dbReference>
<dbReference type="Gene3D" id="3.40.50.300">
    <property type="entry name" value="P-loop containing nucleotide triphosphate hydrolases"/>
    <property type="match status" value="1"/>
</dbReference>
<organism evidence="7 8">
    <name type="scientific">Quercus rubra</name>
    <name type="common">Northern red oak</name>
    <name type="synonym">Quercus borealis</name>
    <dbReference type="NCBI Taxonomy" id="3512"/>
    <lineage>
        <taxon>Eukaryota</taxon>
        <taxon>Viridiplantae</taxon>
        <taxon>Streptophyta</taxon>
        <taxon>Embryophyta</taxon>
        <taxon>Tracheophyta</taxon>
        <taxon>Spermatophyta</taxon>
        <taxon>Magnoliopsida</taxon>
        <taxon>eudicotyledons</taxon>
        <taxon>Gunneridae</taxon>
        <taxon>Pentapetalae</taxon>
        <taxon>rosids</taxon>
        <taxon>fabids</taxon>
        <taxon>Fagales</taxon>
        <taxon>Fagaceae</taxon>
        <taxon>Quercus</taxon>
    </lineage>
</organism>
<keyword evidence="2" id="KW-0547">Nucleotide-binding</keyword>
<feature type="domain" description="Disease resistance N-terminal" evidence="6">
    <location>
        <begin position="16"/>
        <end position="98"/>
    </location>
</feature>
<evidence type="ECO:0000256" key="3">
    <source>
        <dbReference type="ARBA" id="ARBA00022821"/>
    </source>
</evidence>
<name>A0AAN7IJL5_QUERU</name>